<feature type="transmembrane region" description="Helical" evidence="6">
    <location>
        <begin position="84"/>
        <end position="104"/>
    </location>
</feature>
<dbReference type="GO" id="GO:0005765">
    <property type="term" value="C:lysosomal membrane"/>
    <property type="evidence" value="ECO:0007669"/>
    <property type="project" value="TreeGrafter"/>
</dbReference>
<dbReference type="EMBL" id="WIXE01008348">
    <property type="protein sequence ID" value="KAK5979451.1"/>
    <property type="molecule type" value="Genomic_DNA"/>
</dbReference>
<evidence type="ECO:0000256" key="1">
    <source>
        <dbReference type="ARBA" id="ARBA00004127"/>
    </source>
</evidence>
<evidence type="ECO:0000256" key="3">
    <source>
        <dbReference type="ARBA" id="ARBA00022989"/>
    </source>
</evidence>
<comment type="subcellular location">
    <subcellularLocation>
        <location evidence="1">Endomembrane system</location>
        <topology evidence="1">Multi-pass membrane protein</topology>
    </subcellularLocation>
</comment>
<dbReference type="PANTHER" id="PTHR12479:SF10">
    <property type="entry name" value="LYSOSOMAL-ASSOCIATED TRANSMEMBRANE PROTEIN"/>
    <property type="match status" value="1"/>
</dbReference>
<keyword evidence="3 6" id="KW-1133">Transmembrane helix</keyword>
<feature type="compositionally biased region" description="Polar residues" evidence="5">
    <location>
        <begin position="412"/>
        <end position="421"/>
    </location>
</feature>
<feature type="compositionally biased region" description="Polar residues" evidence="5">
    <location>
        <begin position="310"/>
        <end position="319"/>
    </location>
</feature>
<evidence type="ECO:0000256" key="5">
    <source>
        <dbReference type="SAM" id="MobiDB-lite"/>
    </source>
</evidence>
<feature type="compositionally biased region" description="Basic and acidic residues" evidence="5">
    <location>
        <begin position="341"/>
        <end position="355"/>
    </location>
</feature>
<feature type="compositionally biased region" description="Basic and acidic residues" evidence="5">
    <location>
        <begin position="365"/>
        <end position="377"/>
    </location>
</feature>
<feature type="transmembrane region" description="Helical" evidence="6">
    <location>
        <begin position="116"/>
        <end position="139"/>
    </location>
</feature>
<comment type="caution">
    <text evidence="7">The sequence shown here is derived from an EMBL/GenBank/DDBJ whole genome shotgun (WGS) entry which is preliminary data.</text>
</comment>
<proteinExistence type="predicted"/>
<keyword evidence="8" id="KW-1185">Reference proteome</keyword>
<name>A0AAN8FIE6_TRICO</name>
<keyword evidence="2 6" id="KW-0812">Transmembrane</keyword>
<dbReference type="GO" id="GO:0012505">
    <property type="term" value="C:endomembrane system"/>
    <property type="evidence" value="ECO:0007669"/>
    <property type="project" value="UniProtKB-SubCell"/>
</dbReference>
<dbReference type="AlphaFoldDB" id="A0AAN8FIE6"/>
<evidence type="ECO:0000256" key="2">
    <source>
        <dbReference type="ARBA" id="ARBA00022692"/>
    </source>
</evidence>
<gene>
    <name evidence="7" type="ORF">GCK32_007164</name>
</gene>
<feature type="compositionally biased region" description="Polar residues" evidence="5">
    <location>
        <begin position="327"/>
        <end position="340"/>
    </location>
</feature>
<dbReference type="PANTHER" id="PTHR12479">
    <property type="entry name" value="LYSOSOMAL-ASSOCIATED TRANSMEMBRANE PROTEIN"/>
    <property type="match status" value="1"/>
</dbReference>
<evidence type="ECO:0000256" key="4">
    <source>
        <dbReference type="ARBA" id="ARBA00023136"/>
    </source>
</evidence>
<dbReference type="InterPro" id="IPR051115">
    <property type="entry name" value="LAPTM_transporter"/>
</dbReference>
<protein>
    <submittedName>
        <fullName evidence="7">Uncharacterized protein</fullName>
    </submittedName>
</protein>
<feature type="transmembrane region" description="Helical" evidence="6">
    <location>
        <begin position="159"/>
        <end position="185"/>
    </location>
</feature>
<accession>A0AAN8FIE6</accession>
<reference evidence="7 8" key="1">
    <citation type="submission" date="2019-10" db="EMBL/GenBank/DDBJ databases">
        <title>Assembly and Annotation for the nematode Trichostrongylus colubriformis.</title>
        <authorList>
            <person name="Martin J."/>
        </authorList>
    </citation>
    <scope>NUCLEOTIDE SEQUENCE [LARGE SCALE GENOMIC DNA]</scope>
    <source>
        <strain evidence="7">G859</strain>
        <tissue evidence="7">Whole worm</tissue>
    </source>
</reference>
<dbReference type="Proteomes" id="UP001331761">
    <property type="component" value="Unassembled WGS sequence"/>
</dbReference>
<organism evidence="7 8">
    <name type="scientific">Trichostrongylus colubriformis</name>
    <name type="common">Black scour worm</name>
    <dbReference type="NCBI Taxonomy" id="6319"/>
    <lineage>
        <taxon>Eukaryota</taxon>
        <taxon>Metazoa</taxon>
        <taxon>Ecdysozoa</taxon>
        <taxon>Nematoda</taxon>
        <taxon>Chromadorea</taxon>
        <taxon>Rhabditida</taxon>
        <taxon>Rhabditina</taxon>
        <taxon>Rhabditomorpha</taxon>
        <taxon>Strongyloidea</taxon>
        <taxon>Trichostrongylidae</taxon>
        <taxon>Trichostrongylus</taxon>
    </lineage>
</organism>
<evidence type="ECO:0000313" key="7">
    <source>
        <dbReference type="EMBL" id="KAK5979451.1"/>
    </source>
</evidence>
<evidence type="ECO:0000313" key="8">
    <source>
        <dbReference type="Proteomes" id="UP001331761"/>
    </source>
</evidence>
<keyword evidence="4 6" id="KW-0472">Membrane</keyword>
<feature type="region of interest" description="Disordered" evidence="5">
    <location>
        <begin position="229"/>
        <end position="435"/>
    </location>
</feature>
<sequence>MHFPDAKVHPAKQRHRTCCGICHIKFGTAILGSAEAIVCVTVLMSAVQQIVWKTAGSHNCSDDGLQDCLIFHFSHFDVTLVFDYMVIAMMSLMLLSICLLLYGIITNTSCVLLPHILIQAILLLFSIGYFCLYAVSYFYGDLYKHSRPFKTIQFIERMWLAILLLALTAFQTYLFSSVIRCSMYISRIEDERRRRALAFDRCSERVRIAKEKGIYQAATLDESSEKKAQDLEEVAIKPRQPSKKGTHVQWSSQDPTEAVVDETTTVPLTSFPATTGKHLGQSRSVDESASRSAKISHHRRRSDTLGKDNAGTTTSTQLAMSPVIGQPSASTTEMPLTSKPTRSERSTSRNKREAVEGSPSPSRSSPEKTSGRTRHPEPTAGLATRKRSTSSHRPPLQKLKSCEDDYEVIPLSQRSARCTSVDTDDRESSKTNRKTSCTTITEKTYPHIKRVSITATHL</sequence>
<evidence type="ECO:0000256" key="6">
    <source>
        <dbReference type="SAM" id="Phobius"/>
    </source>
</evidence>
<feature type="compositionally biased region" description="Polar residues" evidence="5">
    <location>
        <begin position="262"/>
        <end position="273"/>
    </location>
</feature>